<evidence type="ECO:0000256" key="3">
    <source>
        <dbReference type="ARBA" id="ARBA00022703"/>
    </source>
</evidence>
<evidence type="ECO:0000256" key="1">
    <source>
        <dbReference type="ARBA" id="ARBA00010134"/>
    </source>
</evidence>
<feature type="compositionally biased region" description="Low complexity" evidence="6">
    <location>
        <begin position="31"/>
        <end position="47"/>
    </location>
</feature>
<dbReference type="PROSITE" id="PS50207">
    <property type="entry name" value="CASPASE_P10"/>
    <property type="match status" value="1"/>
</dbReference>
<gene>
    <name evidence="9" type="ORF">BV898_11959</name>
</gene>
<protein>
    <submittedName>
        <fullName evidence="9">Caspase-2</fullName>
    </submittedName>
</protein>
<reference evidence="10" key="1">
    <citation type="submission" date="2017-01" db="EMBL/GenBank/DDBJ databases">
        <title>Comparative genomics of anhydrobiosis in the tardigrade Hypsibius dujardini.</title>
        <authorList>
            <person name="Yoshida Y."/>
            <person name="Koutsovoulos G."/>
            <person name="Laetsch D."/>
            <person name="Stevens L."/>
            <person name="Kumar S."/>
            <person name="Horikawa D."/>
            <person name="Ishino K."/>
            <person name="Komine S."/>
            <person name="Tomita M."/>
            <person name="Blaxter M."/>
            <person name="Arakawa K."/>
        </authorList>
    </citation>
    <scope>NUCLEOTIDE SEQUENCE [LARGE SCALE GENOMIC DNA]</scope>
    <source>
        <strain evidence="10">Z151</strain>
    </source>
</reference>
<comment type="similarity">
    <text evidence="1 5">Belongs to the peptidase C14A family.</text>
</comment>
<dbReference type="PANTHER" id="PTHR47901:SF8">
    <property type="entry name" value="CASPASE-3"/>
    <property type="match status" value="1"/>
</dbReference>
<dbReference type="PANTHER" id="PTHR47901">
    <property type="entry name" value="CASPASE RECRUITMENT DOMAIN-CONTAINING PROTEIN 18"/>
    <property type="match status" value="1"/>
</dbReference>
<dbReference type="Proteomes" id="UP000192578">
    <property type="component" value="Unassembled WGS sequence"/>
</dbReference>
<keyword evidence="2" id="KW-0645">Protease</keyword>
<evidence type="ECO:0000313" key="10">
    <source>
        <dbReference type="Proteomes" id="UP000192578"/>
    </source>
</evidence>
<dbReference type="SUPFAM" id="SSF52129">
    <property type="entry name" value="Caspase-like"/>
    <property type="match status" value="1"/>
</dbReference>
<dbReference type="Pfam" id="PF00656">
    <property type="entry name" value="Peptidase_C14"/>
    <property type="match status" value="1"/>
</dbReference>
<dbReference type="OrthoDB" id="6114029at2759"/>
<dbReference type="GO" id="GO:0006508">
    <property type="term" value="P:proteolysis"/>
    <property type="evidence" value="ECO:0007669"/>
    <property type="project" value="UniProtKB-KW"/>
</dbReference>
<dbReference type="InterPro" id="IPR015917">
    <property type="entry name" value="Pept_C14A"/>
</dbReference>
<dbReference type="Gene3D" id="3.40.50.1460">
    <property type="match status" value="1"/>
</dbReference>
<comment type="caution">
    <text evidence="9">The sequence shown here is derived from an EMBL/GenBank/DDBJ whole genome shotgun (WGS) entry which is preliminary data.</text>
</comment>
<evidence type="ECO:0000313" key="9">
    <source>
        <dbReference type="EMBL" id="OQV13850.1"/>
    </source>
</evidence>
<evidence type="ECO:0000256" key="2">
    <source>
        <dbReference type="ARBA" id="ARBA00022670"/>
    </source>
</evidence>
<dbReference type="InterPro" id="IPR002138">
    <property type="entry name" value="Pept_C14_p10"/>
</dbReference>
<keyword evidence="3" id="KW-0053">Apoptosis</keyword>
<proteinExistence type="inferred from homology"/>
<evidence type="ECO:0000259" key="7">
    <source>
        <dbReference type="PROSITE" id="PS50207"/>
    </source>
</evidence>
<keyword evidence="10" id="KW-1185">Reference proteome</keyword>
<evidence type="ECO:0000256" key="6">
    <source>
        <dbReference type="SAM" id="MobiDB-lite"/>
    </source>
</evidence>
<dbReference type="InterPro" id="IPR002398">
    <property type="entry name" value="Pept_C14"/>
</dbReference>
<dbReference type="GO" id="GO:0004197">
    <property type="term" value="F:cysteine-type endopeptidase activity"/>
    <property type="evidence" value="ECO:0007669"/>
    <property type="project" value="InterPro"/>
</dbReference>
<organism evidence="9 10">
    <name type="scientific">Hypsibius exemplaris</name>
    <name type="common">Freshwater tardigrade</name>
    <dbReference type="NCBI Taxonomy" id="2072580"/>
    <lineage>
        <taxon>Eukaryota</taxon>
        <taxon>Metazoa</taxon>
        <taxon>Ecdysozoa</taxon>
        <taxon>Tardigrada</taxon>
        <taxon>Eutardigrada</taxon>
        <taxon>Parachela</taxon>
        <taxon>Hypsibioidea</taxon>
        <taxon>Hypsibiidae</taxon>
        <taxon>Hypsibius</taxon>
    </lineage>
</organism>
<dbReference type="InterPro" id="IPR029030">
    <property type="entry name" value="Caspase-like_dom_sf"/>
</dbReference>
<feature type="compositionally biased region" description="Basic and acidic residues" evidence="6">
    <location>
        <begin position="1"/>
        <end position="23"/>
    </location>
</feature>
<sequence>MERLRIADQPDDRNVEVDADHPRVGSAQKYPWPSSPTQTESTQQPQSFPKSDTRKLEHFEPGLTTEENTKLVACLGKLTNWLAGQACQKIPVPEDVRTLVEKLPGSKELFGQGKPLLFLDRLADLGAVTVDFREKYIVMSPSSQEEKRKDFFDYLFRKGMRAVLNFAKMLYEDKKLLDVIKIVEHISNRGYIPAENVTARTDKPGGSPESSTAPTAVVVKKGHYKGGSRIYEMSSNPRGYVLIINNEKFHEGTPYTERRGTALDGDNLKALFVQIGFKIYEEQQFRDQTKKEMEVLVQRFASDKRHAHVHASVVCVLSHGKENGRIAGVDGQHITDVEIERNFTASSAPGLAGKPKLFFFVACRGNLWDNGLTVVKDAHGNIVAPATTFPLARGMAVHTDGGVESDAVSGGDLLVMSSNCDEQRTPAQDPRKIPDFTDFLSVYATIPGHISYRNTQEGTFFVKEFVNLVSEEACWNDLLMMITEVNNRLNDITYKGETQTCYTVTRLRKALFLNPGYNISPEA</sequence>
<accession>A0A1W0WF58</accession>
<dbReference type="PROSITE" id="PS50208">
    <property type="entry name" value="CASPASE_P20"/>
    <property type="match status" value="1"/>
</dbReference>
<dbReference type="AlphaFoldDB" id="A0A1W0WF58"/>
<keyword evidence="4" id="KW-0378">Hydrolase</keyword>
<feature type="domain" description="Caspase family p20" evidence="8">
    <location>
        <begin position="237"/>
        <end position="367"/>
    </location>
</feature>
<dbReference type="InterPro" id="IPR001309">
    <property type="entry name" value="Pept_C14_p20"/>
</dbReference>
<dbReference type="InterPro" id="IPR011600">
    <property type="entry name" value="Pept_C14_caspase"/>
</dbReference>
<feature type="domain" description="Caspase family p10" evidence="7">
    <location>
        <begin position="429"/>
        <end position="515"/>
    </location>
</feature>
<dbReference type="GO" id="GO:0006915">
    <property type="term" value="P:apoptotic process"/>
    <property type="evidence" value="ECO:0007669"/>
    <property type="project" value="UniProtKB-KW"/>
</dbReference>
<feature type="region of interest" description="Disordered" evidence="6">
    <location>
        <begin position="1"/>
        <end position="53"/>
    </location>
</feature>
<dbReference type="EMBL" id="MTYJ01000115">
    <property type="protein sequence ID" value="OQV13850.1"/>
    <property type="molecule type" value="Genomic_DNA"/>
</dbReference>
<evidence type="ECO:0000256" key="5">
    <source>
        <dbReference type="RuleBase" id="RU003971"/>
    </source>
</evidence>
<name>A0A1W0WF58_HYPEX</name>
<evidence type="ECO:0000256" key="4">
    <source>
        <dbReference type="ARBA" id="ARBA00022801"/>
    </source>
</evidence>
<dbReference type="PRINTS" id="PR00376">
    <property type="entry name" value="IL1BCENZYME"/>
</dbReference>
<evidence type="ECO:0000259" key="8">
    <source>
        <dbReference type="PROSITE" id="PS50208"/>
    </source>
</evidence>
<dbReference type="SMART" id="SM00115">
    <property type="entry name" value="CASc"/>
    <property type="match status" value="1"/>
</dbReference>